<gene>
    <name evidence="1" type="ORF">U0042_01800</name>
</gene>
<keyword evidence="2" id="KW-1185">Reference proteome</keyword>
<proteinExistence type="predicted"/>
<accession>A0ABZ0WM68</accession>
<dbReference type="Proteomes" id="UP001325479">
    <property type="component" value="Chromosome"/>
</dbReference>
<protein>
    <submittedName>
        <fullName evidence="1">Uncharacterized protein</fullName>
    </submittedName>
</protein>
<evidence type="ECO:0000313" key="1">
    <source>
        <dbReference type="EMBL" id="WQD78467.1"/>
    </source>
</evidence>
<name>A0ABZ0WM68_9BURK</name>
<reference evidence="1 2" key="1">
    <citation type="submission" date="2023-12" db="EMBL/GenBank/DDBJ databases">
        <title>Genome sequencing and assembly of bacterial species from a model synthetic community.</title>
        <authorList>
            <person name="Hogle S.L."/>
        </authorList>
    </citation>
    <scope>NUCLEOTIDE SEQUENCE [LARGE SCALE GENOMIC DNA]</scope>
    <source>
        <strain evidence="1 2">HAMBI 2494</strain>
    </source>
</reference>
<evidence type="ECO:0000313" key="2">
    <source>
        <dbReference type="Proteomes" id="UP001325479"/>
    </source>
</evidence>
<sequence>MKASIRAGTHIDGAHWMAEYSEHGHEIRVFREGHEVGVYDAPPTLFGDEQEAGSLSNADHRAIEAALVASLRQYVAEHDRET</sequence>
<organism evidence="1 2">
    <name type="scientific">Paraburkholderia kururiensis</name>
    <dbReference type="NCBI Taxonomy" id="984307"/>
    <lineage>
        <taxon>Bacteria</taxon>
        <taxon>Pseudomonadati</taxon>
        <taxon>Pseudomonadota</taxon>
        <taxon>Betaproteobacteria</taxon>
        <taxon>Burkholderiales</taxon>
        <taxon>Burkholderiaceae</taxon>
        <taxon>Paraburkholderia</taxon>
    </lineage>
</organism>
<dbReference type="EMBL" id="CP139965">
    <property type="protein sequence ID" value="WQD78467.1"/>
    <property type="molecule type" value="Genomic_DNA"/>
</dbReference>
<dbReference type="RefSeq" id="WP_114809598.1">
    <property type="nucleotide sequence ID" value="NZ_CP139965.1"/>
</dbReference>